<evidence type="ECO:0000256" key="5">
    <source>
        <dbReference type="ARBA" id="ARBA00022617"/>
    </source>
</evidence>
<dbReference type="AlphaFoldDB" id="A0A495J2Z2"/>
<dbReference type="InterPro" id="IPR003158">
    <property type="entry name" value="Photosyn_RC_cyt_c-su"/>
</dbReference>
<feature type="chain" id="PRO_5019793842" description="Photosynthetic reaction center cytochrome c subunit" evidence="10">
    <location>
        <begin position="21"/>
        <end position="178"/>
    </location>
</feature>
<dbReference type="SUPFAM" id="SSF48695">
    <property type="entry name" value="Multiheme cytochromes"/>
    <property type="match status" value="1"/>
</dbReference>
<evidence type="ECO:0000256" key="7">
    <source>
        <dbReference type="ARBA" id="ARBA00022982"/>
    </source>
</evidence>
<dbReference type="GO" id="GO:0030077">
    <property type="term" value="C:plasma membrane light-harvesting complex"/>
    <property type="evidence" value="ECO:0007669"/>
    <property type="project" value="InterPro"/>
</dbReference>
<reference evidence="11 12" key="1">
    <citation type="submission" date="2018-10" db="EMBL/GenBank/DDBJ databases">
        <title>Genomic Encyclopedia of Archaeal and Bacterial Type Strains, Phase II (KMG-II): from individual species to whole genera.</title>
        <authorList>
            <person name="Goeker M."/>
        </authorList>
    </citation>
    <scope>NUCLEOTIDE SEQUENCE [LARGE SCALE GENOMIC DNA]</scope>
    <source>
        <strain evidence="11 12">DSM 18602</strain>
    </source>
</reference>
<keyword evidence="8" id="KW-0408">Iron</keyword>
<keyword evidence="3" id="KW-0813">Transport</keyword>
<dbReference type="Gene3D" id="1.10.468.10">
    <property type="entry name" value="Photosynthetic Reaction Center, subunit C, domain 2"/>
    <property type="match status" value="1"/>
</dbReference>
<evidence type="ECO:0000256" key="4">
    <source>
        <dbReference type="ARBA" id="ARBA00022531"/>
    </source>
</evidence>
<dbReference type="OrthoDB" id="951235at2"/>
<dbReference type="InterPro" id="IPR023119">
    <property type="entry name" value="Multihaem_cyt_PRC_cyt_su-like"/>
</dbReference>
<dbReference type="NCBIfam" id="NF033196">
    <property type="entry name" value="c_type_nonphoto"/>
    <property type="match status" value="1"/>
</dbReference>
<evidence type="ECO:0000256" key="10">
    <source>
        <dbReference type="SAM" id="SignalP"/>
    </source>
</evidence>
<name>A0A495J2Z2_9SPHI</name>
<keyword evidence="7" id="KW-0249">Electron transport</keyword>
<evidence type="ECO:0000313" key="12">
    <source>
        <dbReference type="Proteomes" id="UP000268007"/>
    </source>
</evidence>
<evidence type="ECO:0000256" key="3">
    <source>
        <dbReference type="ARBA" id="ARBA00022448"/>
    </source>
</evidence>
<keyword evidence="12" id="KW-1185">Reference proteome</keyword>
<dbReference type="GO" id="GO:0019684">
    <property type="term" value="P:photosynthesis, light reaction"/>
    <property type="evidence" value="ECO:0007669"/>
    <property type="project" value="InterPro"/>
</dbReference>
<dbReference type="Pfam" id="PF02276">
    <property type="entry name" value="CytoC_RC"/>
    <property type="match status" value="1"/>
</dbReference>
<feature type="signal peptide" evidence="10">
    <location>
        <begin position="1"/>
        <end position="20"/>
    </location>
</feature>
<gene>
    <name evidence="11" type="ORF">BDD43_2923</name>
</gene>
<evidence type="ECO:0000256" key="8">
    <source>
        <dbReference type="ARBA" id="ARBA00023004"/>
    </source>
</evidence>
<organism evidence="11 12">
    <name type="scientific">Mucilaginibacter gracilis</name>
    <dbReference type="NCBI Taxonomy" id="423350"/>
    <lineage>
        <taxon>Bacteria</taxon>
        <taxon>Pseudomonadati</taxon>
        <taxon>Bacteroidota</taxon>
        <taxon>Sphingobacteriia</taxon>
        <taxon>Sphingobacteriales</taxon>
        <taxon>Sphingobacteriaceae</taxon>
        <taxon>Mucilaginibacter</taxon>
    </lineage>
</organism>
<evidence type="ECO:0000256" key="6">
    <source>
        <dbReference type="ARBA" id="ARBA00022723"/>
    </source>
</evidence>
<dbReference type="RefSeq" id="WP_121198313.1">
    <property type="nucleotide sequence ID" value="NZ_RBKU01000001.1"/>
</dbReference>
<feature type="region of interest" description="Disordered" evidence="9">
    <location>
        <begin position="131"/>
        <end position="178"/>
    </location>
</feature>
<dbReference type="GO" id="GO:0020037">
    <property type="term" value="F:heme binding"/>
    <property type="evidence" value="ECO:0007669"/>
    <property type="project" value="InterPro"/>
</dbReference>
<dbReference type="GO" id="GO:0005506">
    <property type="term" value="F:iron ion binding"/>
    <property type="evidence" value="ECO:0007669"/>
    <property type="project" value="InterPro"/>
</dbReference>
<dbReference type="InterPro" id="IPR036280">
    <property type="entry name" value="Multihaem_cyt_sf"/>
</dbReference>
<evidence type="ECO:0000313" key="11">
    <source>
        <dbReference type="EMBL" id="RKR82738.1"/>
    </source>
</evidence>
<proteinExistence type="predicted"/>
<keyword evidence="6" id="KW-0479">Metal-binding</keyword>
<dbReference type="Proteomes" id="UP000268007">
    <property type="component" value="Unassembled WGS sequence"/>
</dbReference>
<keyword evidence="4" id="KW-0602">Photosynthesis</keyword>
<dbReference type="EMBL" id="RBKU01000001">
    <property type="protein sequence ID" value="RKR82738.1"/>
    <property type="molecule type" value="Genomic_DNA"/>
</dbReference>
<dbReference type="GO" id="GO:0009055">
    <property type="term" value="F:electron transfer activity"/>
    <property type="evidence" value="ECO:0007669"/>
    <property type="project" value="InterPro"/>
</dbReference>
<feature type="compositionally biased region" description="Low complexity" evidence="9">
    <location>
        <begin position="165"/>
        <end position="178"/>
    </location>
</feature>
<comment type="caution">
    <text evidence="11">The sequence shown here is derived from an EMBL/GenBank/DDBJ whole genome shotgun (WGS) entry which is preliminary data.</text>
</comment>
<evidence type="ECO:0000256" key="9">
    <source>
        <dbReference type="SAM" id="MobiDB-lite"/>
    </source>
</evidence>
<accession>A0A495J2Z2</accession>
<feature type="compositionally biased region" description="Low complexity" evidence="9">
    <location>
        <begin position="143"/>
        <end position="155"/>
    </location>
</feature>
<keyword evidence="10" id="KW-0732">Signal</keyword>
<comment type="function">
    <text evidence="1">The reaction center of purple bacteria contains a tightly bound cytochrome molecule which re-reduces the photo oxidized primary electron donor.</text>
</comment>
<protein>
    <recommendedName>
        <fullName evidence="2">Photosynthetic reaction center cytochrome c subunit</fullName>
    </recommendedName>
</protein>
<evidence type="ECO:0000256" key="2">
    <source>
        <dbReference type="ARBA" id="ARBA00015978"/>
    </source>
</evidence>
<sequence>MFNHKKIIVTVCLTATVVFAATASMQTTEPEKPEWKNLKVLPKKISKQDLDKVMDDWRDALGVRCGFCHARNAETNKNDFASDAKPEKEAARKMMTMTAKINSKYFKADKDDKTMTAAITCYVCHHGTAHPESIAPPRPPRAPGQGQKPQAAPAGSTPPAPPAGSVPTSPVTTTPPAK</sequence>
<keyword evidence="5" id="KW-0349">Heme</keyword>
<evidence type="ECO:0000256" key="1">
    <source>
        <dbReference type="ARBA" id="ARBA00003196"/>
    </source>
</evidence>